<dbReference type="GO" id="GO:0016020">
    <property type="term" value="C:membrane"/>
    <property type="evidence" value="ECO:0007669"/>
    <property type="project" value="GOC"/>
</dbReference>
<comment type="similarity">
    <text evidence="1 4">Belongs to the glycosyl hydrolase 30 family.</text>
</comment>
<dbReference type="InterPro" id="IPR008979">
    <property type="entry name" value="Galactose-bd-like_sf"/>
</dbReference>
<protein>
    <submittedName>
        <fullName evidence="7">Glucosylceramidase</fullName>
        <ecNumber evidence="7">3.2.1.45</ecNumber>
    </submittedName>
</protein>
<reference evidence="7 8" key="1">
    <citation type="submission" date="2020-08" db="EMBL/GenBank/DDBJ databases">
        <title>Genomic Encyclopedia of Type Strains, Phase III (KMG-III): the genomes of soil and plant-associated and newly described type strains.</title>
        <authorList>
            <person name="Whitman W."/>
        </authorList>
    </citation>
    <scope>NUCLEOTIDE SEQUENCE [LARGE SCALE GENOMIC DNA]</scope>
    <source>
        <strain evidence="7 8">CECT 8960</strain>
    </source>
</reference>
<dbReference type="PANTHER" id="PTHR11069:SF23">
    <property type="entry name" value="LYSOSOMAL ACID GLUCOSYLCERAMIDASE"/>
    <property type="match status" value="1"/>
</dbReference>
<evidence type="ECO:0000313" key="8">
    <source>
        <dbReference type="Proteomes" id="UP000520767"/>
    </source>
</evidence>
<gene>
    <name evidence="7" type="ORF">FHR82_004790</name>
</gene>
<dbReference type="InterPro" id="IPR013780">
    <property type="entry name" value="Glyco_hydro_b"/>
</dbReference>
<feature type="chain" id="PRO_5030748038" evidence="5">
    <location>
        <begin position="22"/>
        <end position="627"/>
    </location>
</feature>
<dbReference type="SUPFAM" id="SSF49785">
    <property type="entry name" value="Galactose-binding domain-like"/>
    <property type="match status" value="1"/>
</dbReference>
<comment type="caution">
    <text evidence="7">The sequence shown here is derived from an EMBL/GenBank/DDBJ whole genome shotgun (WGS) entry which is preliminary data.</text>
</comment>
<dbReference type="Gene3D" id="2.60.40.1180">
    <property type="entry name" value="Golgi alpha-mannosidase II"/>
    <property type="match status" value="1"/>
</dbReference>
<dbReference type="Pfam" id="PF17189">
    <property type="entry name" value="Glyco_hydro_30C"/>
    <property type="match status" value="1"/>
</dbReference>
<dbReference type="InterPro" id="IPR001139">
    <property type="entry name" value="Glyco_hydro_30"/>
</dbReference>
<dbReference type="RefSeq" id="WP_184812680.1">
    <property type="nucleotide sequence ID" value="NZ_JACHJQ010000005.1"/>
</dbReference>
<feature type="domain" description="F5/8 type C" evidence="6">
    <location>
        <begin position="488"/>
        <end position="627"/>
    </location>
</feature>
<keyword evidence="4 7" id="KW-0326">Glycosidase</keyword>
<dbReference type="InterPro" id="IPR033452">
    <property type="entry name" value="GH30_C"/>
</dbReference>
<proteinExistence type="inferred from homology"/>
<sequence>MRTIAIMALVLGLTAVPPAEAADRHDAPRARVWVTTPDRAELMAERPPVPFGTTPSTQPTIVVDPDRTYQAVDGFGASITDSSAEVLAGLSPSVRADTMRKLFDPATGIGVSFLRQPIGSSDFTAAAEHYTYDDVPPGRTDFGLRHFSISHDEAEILPLLRQAKRLNPALTVMATPWSPPAWMKTTGSLVGGRLKDDPAIYDAYARYLVKFVQAYTRAGVPIDFLSVQNEPQNRTPDAYPGTDMPVAQQLAVIEALGPKLRHASPRTRILSYDHNWATHPNDGDQEADYPYQVLRSPAARWIAGTAYHCYYGDPSAQTALHDAFPHKGIWFTECSGSRGATDPQEKVFRDTLTWHARNVVIGTTRNWARSAVNWNIALDSTGGPHNGGCGTCTGLVTALPDGSVRTDAEYYTIGHLSKFVRPGARRIASTSFGTTGWNGQIMDVAFRNPDGSTALVVHNENDDPRTFAVNVGDRTFEYTLPGGALATFTWPRAKQLDSTLDHVPVDGATATASLGTGAEFAVDDDASTRWSSEAAQAPGQYLQVDLGGRERFRRVAVDSGGHLGDYARGWRLSASDDGSTWRTLATGTGVGQLTTVDVRRTSARYLRITATGTADNWWSIADIRLYD</sequence>
<dbReference type="SUPFAM" id="SSF51011">
    <property type="entry name" value="Glycosyl hydrolase domain"/>
    <property type="match status" value="1"/>
</dbReference>
<evidence type="ECO:0000256" key="3">
    <source>
        <dbReference type="ARBA" id="ARBA00022801"/>
    </source>
</evidence>
<dbReference type="PROSITE" id="PS50022">
    <property type="entry name" value="FA58C_3"/>
    <property type="match status" value="1"/>
</dbReference>
<dbReference type="GO" id="GO:0006680">
    <property type="term" value="P:glucosylceramide catabolic process"/>
    <property type="evidence" value="ECO:0007669"/>
    <property type="project" value="TreeGrafter"/>
</dbReference>
<evidence type="ECO:0000313" key="7">
    <source>
        <dbReference type="EMBL" id="MBB4908537.1"/>
    </source>
</evidence>
<dbReference type="InterPro" id="IPR017853">
    <property type="entry name" value="GH"/>
</dbReference>
<dbReference type="Gene3D" id="2.60.120.260">
    <property type="entry name" value="Galactose-binding domain-like"/>
    <property type="match status" value="1"/>
</dbReference>
<evidence type="ECO:0000256" key="4">
    <source>
        <dbReference type="RuleBase" id="RU361188"/>
    </source>
</evidence>
<keyword evidence="3 4" id="KW-0378">Hydrolase</keyword>
<dbReference type="Pfam" id="PF02055">
    <property type="entry name" value="Glyco_hydro_30"/>
    <property type="match status" value="1"/>
</dbReference>
<dbReference type="AlphaFoldDB" id="A0A7W7Q7J0"/>
<dbReference type="SUPFAM" id="SSF51445">
    <property type="entry name" value="(Trans)glycosidases"/>
    <property type="match status" value="1"/>
</dbReference>
<evidence type="ECO:0000256" key="1">
    <source>
        <dbReference type="ARBA" id="ARBA00005382"/>
    </source>
</evidence>
<name>A0A7W7Q7J0_9PSEU</name>
<dbReference type="EC" id="3.2.1.45" evidence="7"/>
<dbReference type="EMBL" id="JACHJQ010000005">
    <property type="protein sequence ID" value="MBB4908537.1"/>
    <property type="molecule type" value="Genomic_DNA"/>
</dbReference>
<keyword evidence="2 5" id="KW-0732">Signal</keyword>
<dbReference type="GO" id="GO:0004348">
    <property type="term" value="F:glucosylceramidase activity"/>
    <property type="evidence" value="ECO:0007669"/>
    <property type="project" value="UniProtKB-EC"/>
</dbReference>
<dbReference type="Pfam" id="PF00754">
    <property type="entry name" value="F5_F8_type_C"/>
    <property type="match status" value="1"/>
</dbReference>
<dbReference type="Gene3D" id="3.20.20.80">
    <property type="entry name" value="Glycosidases"/>
    <property type="match status" value="1"/>
</dbReference>
<dbReference type="InterPro" id="IPR000421">
    <property type="entry name" value="FA58C"/>
</dbReference>
<evidence type="ECO:0000259" key="6">
    <source>
        <dbReference type="PROSITE" id="PS50022"/>
    </source>
</evidence>
<evidence type="ECO:0000256" key="2">
    <source>
        <dbReference type="ARBA" id="ARBA00022729"/>
    </source>
</evidence>
<accession>A0A7W7Q7J0</accession>
<dbReference type="PANTHER" id="PTHR11069">
    <property type="entry name" value="GLUCOSYLCERAMIDASE"/>
    <property type="match status" value="1"/>
</dbReference>
<dbReference type="PRINTS" id="PR00843">
    <property type="entry name" value="GLHYDRLASE30"/>
</dbReference>
<organism evidence="7 8">
    <name type="scientific">Actinophytocola algeriensis</name>
    <dbReference type="NCBI Taxonomy" id="1768010"/>
    <lineage>
        <taxon>Bacteria</taxon>
        <taxon>Bacillati</taxon>
        <taxon>Actinomycetota</taxon>
        <taxon>Actinomycetes</taxon>
        <taxon>Pseudonocardiales</taxon>
        <taxon>Pseudonocardiaceae</taxon>
    </lineage>
</organism>
<dbReference type="InterPro" id="IPR033453">
    <property type="entry name" value="Glyco_hydro_30_TIM-barrel"/>
</dbReference>
<feature type="signal peptide" evidence="5">
    <location>
        <begin position="1"/>
        <end position="21"/>
    </location>
</feature>
<evidence type="ECO:0000256" key="5">
    <source>
        <dbReference type="SAM" id="SignalP"/>
    </source>
</evidence>
<keyword evidence="8" id="KW-1185">Reference proteome</keyword>
<dbReference type="Proteomes" id="UP000520767">
    <property type="component" value="Unassembled WGS sequence"/>
</dbReference>